<evidence type="ECO:0008006" key="3">
    <source>
        <dbReference type="Google" id="ProtNLM"/>
    </source>
</evidence>
<dbReference type="Gene3D" id="1.25.40.10">
    <property type="entry name" value="Tetratricopeptide repeat domain"/>
    <property type="match status" value="1"/>
</dbReference>
<dbReference type="InterPro" id="IPR011990">
    <property type="entry name" value="TPR-like_helical_dom_sf"/>
</dbReference>
<sequence length="107" mass="11855">MPVYERIGDTRSRAVTMGKIADILARQGQVVEALSLWLEALPVFESIQEPFSIGFAAIRIAQLQHFADEDSAARISLDKAESAFSSVDNADGVAACQKLRRAWFEER</sequence>
<evidence type="ECO:0000313" key="1">
    <source>
        <dbReference type="EMBL" id="SHJ62592.1"/>
    </source>
</evidence>
<keyword evidence="2" id="KW-1185">Reference proteome</keyword>
<dbReference type="SUPFAM" id="SSF48452">
    <property type="entry name" value="TPR-like"/>
    <property type="match status" value="1"/>
</dbReference>
<dbReference type="EMBL" id="FQZG01000063">
    <property type="protein sequence ID" value="SHJ62592.1"/>
    <property type="molecule type" value="Genomic_DNA"/>
</dbReference>
<name>A0A1M6KUL0_9ACTN</name>
<dbReference type="Proteomes" id="UP000184512">
    <property type="component" value="Unassembled WGS sequence"/>
</dbReference>
<proteinExistence type="predicted"/>
<reference evidence="1 2" key="1">
    <citation type="submission" date="2016-11" db="EMBL/GenBank/DDBJ databases">
        <authorList>
            <person name="Jaros S."/>
            <person name="Januszkiewicz K."/>
            <person name="Wedrychowicz H."/>
        </authorList>
    </citation>
    <scope>NUCLEOTIDE SEQUENCE [LARGE SCALE GENOMIC DNA]</scope>
    <source>
        <strain evidence="1 2">DSM 12906</strain>
    </source>
</reference>
<dbReference type="AlphaFoldDB" id="A0A1M6KUL0"/>
<protein>
    <recommendedName>
        <fullName evidence="3">Tetratricopeptide repeat-containing protein</fullName>
    </recommendedName>
</protein>
<gene>
    <name evidence="1" type="ORF">SAMN02745244_02918</name>
</gene>
<accession>A0A1M6KUL0</accession>
<evidence type="ECO:0000313" key="2">
    <source>
        <dbReference type="Proteomes" id="UP000184512"/>
    </source>
</evidence>
<dbReference type="STRING" id="1123357.SAMN02745244_02918"/>
<organism evidence="1 2">
    <name type="scientific">Tessaracoccus bendigoensis DSM 12906</name>
    <dbReference type="NCBI Taxonomy" id="1123357"/>
    <lineage>
        <taxon>Bacteria</taxon>
        <taxon>Bacillati</taxon>
        <taxon>Actinomycetota</taxon>
        <taxon>Actinomycetes</taxon>
        <taxon>Propionibacteriales</taxon>
        <taxon>Propionibacteriaceae</taxon>
        <taxon>Tessaracoccus</taxon>
    </lineage>
</organism>